<dbReference type="Pfam" id="PF04248">
    <property type="entry name" value="NTP_transf_9"/>
    <property type="match status" value="1"/>
</dbReference>
<dbReference type="InterPro" id="IPR038694">
    <property type="entry name" value="DUF427_sf"/>
</dbReference>
<keyword evidence="3" id="KW-1185">Reference proteome</keyword>
<dbReference type="EMBL" id="JAYGHX010000005">
    <property type="protein sequence ID" value="MEA5391578.1"/>
    <property type="molecule type" value="Genomic_DNA"/>
</dbReference>
<organism evidence="2 3">
    <name type="scientific">Cyanobium gracile UHCC 0139</name>
    <dbReference type="NCBI Taxonomy" id="3110308"/>
    <lineage>
        <taxon>Bacteria</taxon>
        <taxon>Bacillati</taxon>
        <taxon>Cyanobacteriota</taxon>
        <taxon>Cyanophyceae</taxon>
        <taxon>Synechococcales</taxon>
        <taxon>Prochlorococcaceae</taxon>
        <taxon>Cyanobium</taxon>
    </lineage>
</organism>
<proteinExistence type="predicted"/>
<comment type="caution">
    <text evidence="2">The sequence shown here is derived from an EMBL/GenBank/DDBJ whole genome shotgun (WGS) entry which is preliminary data.</text>
</comment>
<evidence type="ECO:0000313" key="3">
    <source>
        <dbReference type="Proteomes" id="UP001304461"/>
    </source>
</evidence>
<dbReference type="PANTHER" id="PTHR43058">
    <property type="entry name" value="SLR0655 PROTEIN"/>
    <property type="match status" value="1"/>
</dbReference>
<dbReference type="PANTHER" id="PTHR43058:SF1">
    <property type="entry name" value="DUF427 DOMAIN-CONTAINING PROTEIN"/>
    <property type="match status" value="1"/>
</dbReference>
<dbReference type="Gene3D" id="2.170.150.40">
    <property type="entry name" value="Domain of unknown function (DUF427)"/>
    <property type="match status" value="1"/>
</dbReference>
<gene>
    <name evidence="2" type="ORF">VB738_09955</name>
</gene>
<dbReference type="InterPro" id="IPR007361">
    <property type="entry name" value="DUF427"/>
</dbReference>
<reference evidence="2 3" key="1">
    <citation type="submission" date="2023-12" db="EMBL/GenBank/DDBJ databases">
        <title>Baltic Sea Cyanobacteria.</title>
        <authorList>
            <person name="Delbaje E."/>
            <person name="Fewer D.P."/>
            <person name="Shishido T.K."/>
        </authorList>
    </citation>
    <scope>NUCLEOTIDE SEQUENCE [LARGE SCALE GENOMIC DNA]</scope>
    <source>
        <strain evidence="2 3">UHCC 0139</strain>
    </source>
</reference>
<name>A0ABU5RUW7_9CYAN</name>
<dbReference type="Proteomes" id="UP001304461">
    <property type="component" value="Unassembled WGS sequence"/>
</dbReference>
<sequence length="160" mass="17665">MAERVASFPRPPALLPCSQHVRVEALGRVLCDTHRSLRVLETFHPPVFYLSPEDVDLSLLEPAAGSSFCEWKGVARYFDLVAPDGAGGERRLRRALWSYPSPTPAFEALAGWLACYPALMDGCWVDGERVIPQPGGFYGGWITSAVEGPFKGDPRHPELR</sequence>
<feature type="domain" description="DUF427" evidence="1">
    <location>
        <begin position="21"/>
        <end position="117"/>
    </location>
</feature>
<protein>
    <submittedName>
        <fullName evidence="2">DUF427 domain-containing protein</fullName>
    </submittedName>
</protein>
<evidence type="ECO:0000259" key="1">
    <source>
        <dbReference type="Pfam" id="PF04248"/>
    </source>
</evidence>
<evidence type="ECO:0000313" key="2">
    <source>
        <dbReference type="EMBL" id="MEA5391578.1"/>
    </source>
</evidence>
<accession>A0ABU5RUW7</accession>
<dbReference type="RefSeq" id="WP_323305596.1">
    <property type="nucleotide sequence ID" value="NZ_JAYGHX010000005.1"/>
</dbReference>